<proteinExistence type="predicted"/>
<gene>
    <name evidence="2" type="ORF">ACH5RR_009020</name>
</gene>
<dbReference type="EMBL" id="JBJUIK010000004">
    <property type="protein sequence ID" value="KAL3529698.1"/>
    <property type="molecule type" value="Genomic_DNA"/>
</dbReference>
<evidence type="ECO:0000313" key="2">
    <source>
        <dbReference type="EMBL" id="KAL3529698.1"/>
    </source>
</evidence>
<keyword evidence="3" id="KW-1185">Reference proteome</keyword>
<comment type="caution">
    <text evidence="2">The sequence shown here is derived from an EMBL/GenBank/DDBJ whole genome shotgun (WGS) entry which is preliminary data.</text>
</comment>
<organism evidence="2 3">
    <name type="scientific">Cinchona calisaya</name>
    <dbReference type="NCBI Taxonomy" id="153742"/>
    <lineage>
        <taxon>Eukaryota</taxon>
        <taxon>Viridiplantae</taxon>
        <taxon>Streptophyta</taxon>
        <taxon>Embryophyta</taxon>
        <taxon>Tracheophyta</taxon>
        <taxon>Spermatophyta</taxon>
        <taxon>Magnoliopsida</taxon>
        <taxon>eudicotyledons</taxon>
        <taxon>Gunneridae</taxon>
        <taxon>Pentapetalae</taxon>
        <taxon>asterids</taxon>
        <taxon>lamiids</taxon>
        <taxon>Gentianales</taxon>
        <taxon>Rubiaceae</taxon>
        <taxon>Cinchonoideae</taxon>
        <taxon>Cinchoneae</taxon>
        <taxon>Cinchona</taxon>
    </lineage>
</organism>
<dbReference type="Proteomes" id="UP001630127">
    <property type="component" value="Unassembled WGS sequence"/>
</dbReference>
<dbReference type="AlphaFoldDB" id="A0ABD3AI23"/>
<sequence length="101" mass="11815">MGDISLKYDFDEDEGDLIYEKFFYVEVNGRCELLEYSKADYRRTINNFDGPSEVIEDSTSMEFDELHSLSSSSDEKGKKSSRPRFKKFRKIETDDPNGLYV</sequence>
<evidence type="ECO:0000256" key="1">
    <source>
        <dbReference type="SAM" id="MobiDB-lite"/>
    </source>
</evidence>
<reference evidence="2 3" key="1">
    <citation type="submission" date="2024-11" db="EMBL/GenBank/DDBJ databases">
        <title>A near-complete genome assembly of Cinchona calisaya.</title>
        <authorList>
            <person name="Lian D.C."/>
            <person name="Zhao X.W."/>
            <person name="Wei L."/>
        </authorList>
    </citation>
    <scope>NUCLEOTIDE SEQUENCE [LARGE SCALE GENOMIC DNA]</scope>
    <source>
        <tissue evidence="2">Nenye</tissue>
    </source>
</reference>
<name>A0ABD3AI23_9GENT</name>
<feature type="region of interest" description="Disordered" evidence="1">
    <location>
        <begin position="66"/>
        <end position="87"/>
    </location>
</feature>
<evidence type="ECO:0000313" key="3">
    <source>
        <dbReference type="Proteomes" id="UP001630127"/>
    </source>
</evidence>
<protein>
    <submittedName>
        <fullName evidence="2">Uncharacterized protein</fullName>
    </submittedName>
</protein>
<accession>A0ABD3AI23</accession>